<organism evidence="3 4">
    <name type="scientific">Stylosanthes scabra</name>
    <dbReference type="NCBI Taxonomy" id="79078"/>
    <lineage>
        <taxon>Eukaryota</taxon>
        <taxon>Viridiplantae</taxon>
        <taxon>Streptophyta</taxon>
        <taxon>Embryophyta</taxon>
        <taxon>Tracheophyta</taxon>
        <taxon>Spermatophyta</taxon>
        <taxon>Magnoliopsida</taxon>
        <taxon>eudicotyledons</taxon>
        <taxon>Gunneridae</taxon>
        <taxon>Pentapetalae</taxon>
        <taxon>rosids</taxon>
        <taxon>fabids</taxon>
        <taxon>Fabales</taxon>
        <taxon>Fabaceae</taxon>
        <taxon>Papilionoideae</taxon>
        <taxon>50 kb inversion clade</taxon>
        <taxon>dalbergioids sensu lato</taxon>
        <taxon>Dalbergieae</taxon>
        <taxon>Pterocarpus clade</taxon>
        <taxon>Stylosanthes</taxon>
    </lineage>
</organism>
<feature type="region of interest" description="Disordered" evidence="1">
    <location>
        <begin position="1"/>
        <end position="31"/>
    </location>
</feature>
<reference evidence="3 4" key="1">
    <citation type="journal article" date="2023" name="Plants (Basel)">
        <title>Bridging the Gap: Combining Genomics and Transcriptomics Approaches to Understand Stylosanthes scabra, an Orphan Legume from the Brazilian Caatinga.</title>
        <authorList>
            <person name="Ferreira-Neto J.R.C."/>
            <person name="da Silva M.D."/>
            <person name="Binneck E."/>
            <person name="de Melo N.F."/>
            <person name="da Silva R.H."/>
            <person name="de Melo A.L.T.M."/>
            <person name="Pandolfi V."/>
            <person name="Bustamante F.O."/>
            <person name="Brasileiro-Vidal A.C."/>
            <person name="Benko-Iseppon A.M."/>
        </authorList>
    </citation>
    <scope>NUCLEOTIDE SEQUENCE [LARGE SCALE GENOMIC DNA]</scope>
    <source>
        <tissue evidence="3">Leaves</tissue>
    </source>
</reference>
<evidence type="ECO:0000259" key="2">
    <source>
        <dbReference type="Pfam" id="PF03732"/>
    </source>
</evidence>
<dbReference type="PANTHER" id="PTHR33223">
    <property type="entry name" value="CCHC-TYPE DOMAIN-CONTAINING PROTEIN"/>
    <property type="match status" value="1"/>
</dbReference>
<evidence type="ECO:0000313" key="4">
    <source>
        <dbReference type="Proteomes" id="UP001341840"/>
    </source>
</evidence>
<comment type="caution">
    <text evidence="3">The sequence shown here is derived from an EMBL/GenBank/DDBJ whole genome shotgun (WGS) entry which is preliminary data.</text>
</comment>
<name>A0ABU6TG83_9FABA</name>
<dbReference type="Pfam" id="PF03732">
    <property type="entry name" value="Retrotrans_gag"/>
    <property type="match status" value="1"/>
</dbReference>
<proteinExistence type="predicted"/>
<protein>
    <recommendedName>
        <fullName evidence="2">Retrotransposon gag domain-containing protein</fullName>
    </recommendedName>
</protein>
<dbReference type="InterPro" id="IPR005162">
    <property type="entry name" value="Retrotrans_gag_dom"/>
</dbReference>
<dbReference type="EMBL" id="JASCZI010090913">
    <property type="protein sequence ID" value="MED6147750.1"/>
    <property type="molecule type" value="Genomic_DNA"/>
</dbReference>
<dbReference type="Proteomes" id="UP001341840">
    <property type="component" value="Unassembled WGS sequence"/>
</dbReference>
<dbReference type="PANTHER" id="PTHR33223:SF10">
    <property type="entry name" value="AMINOTRANSFERASE-LIKE PLANT MOBILE DOMAIN-CONTAINING PROTEIN"/>
    <property type="match status" value="1"/>
</dbReference>
<gene>
    <name evidence="3" type="ORF">PIB30_046618</name>
</gene>
<evidence type="ECO:0000313" key="3">
    <source>
        <dbReference type="EMBL" id="MED6147750.1"/>
    </source>
</evidence>
<accession>A0ABU6TG83</accession>
<evidence type="ECO:0000256" key="1">
    <source>
        <dbReference type="SAM" id="MobiDB-lite"/>
    </source>
</evidence>
<sequence length="195" mass="22409">MDDEIPLNNEGAADSSNPQPTPEKEVDQRNQTIQQLEVALRELLERQTREAAIASGAVKRAEELAKKQQAILDEAERREKYRLEKLNNKTQTIMDHSSKMTESKDHTPNRMLLVNASDAIQYKAFTITLKKDALTWFNALPPGSIECFSNLADSFMKNFTTRRRLPKTCLNLYSIVQKPYETFRSYLDCFNTECT</sequence>
<feature type="domain" description="Retrotransposon gag" evidence="2">
    <location>
        <begin position="124"/>
        <end position="192"/>
    </location>
</feature>
<keyword evidence="4" id="KW-1185">Reference proteome</keyword>